<dbReference type="InterPro" id="IPR040836">
    <property type="entry name" value="SAVED"/>
</dbReference>
<dbReference type="Proteomes" id="UP000266506">
    <property type="component" value="Unassembled WGS sequence"/>
</dbReference>
<proteinExistence type="predicted"/>
<keyword evidence="3" id="KW-1185">Reference proteome</keyword>
<accession>A0A397QXT5</accession>
<dbReference type="NCBIfam" id="NF033611">
    <property type="entry name" value="SAVED"/>
    <property type="match status" value="1"/>
</dbReference>
<comment type="caution">
    <text evidence="2">The sequence shown here is derived from an EMBL/GenBank/DDBJ whole genome shotgun (WGS) entry which is preliminary data.</text>
</comment>
<dbReference type="Pfam" id="PF18145">
    <property type="entry name" value="SAVED"/>
    <property type="match status" value="1"/>
</dbReference>
<evidence type="ECO:0000259" key="1">
    <source>
        <dbReference type="Pfam" id="PF18145"/>
    </source>
</evidence>
<dbReference type="AlphaFoldDB" id="A0A397QXT5"/>
<dbReference type="InParanoid" id="A0A397QXT5"/>
<name>A0A397QXT5_9MOLU</name>
<sequence length="208" mass="24641">MKGMFKTNNEKCLYDKYLFYGYTYTPFLFMLGQMYSDNRKYYCFHIQQTNQSTKRVRLKRKSKDDNNLVDAYHENNKETLIIRVGTTVSIDNMNISQFGETDVLDITSNKTGTEVIDSIDRLNDWCDIIVKKIRNIDFARYSKIILLLATSAEMVFLLGKRLSKNSDPNFYVYHYDVNAKNPYPWALASKMVNDYDKVVYLYKKDRNY</sequence>
<feature type="domain" description="SMODS-associated and fused to various effectors" evidence="1">
    <location>
        <begin position="18"/>
        <end position="187"/>
    </location>
</feature>
<evidence type="ECO:0000313" key="3">
    <source>
        <dbReference type="Proteomes" id="UP000266506"/>
    </source>
</evidence>
<organism evidence="2 3">
    <name type="scientific">Anaeroplasma bactoclasticum</name>
    <dbReference type="NCBI Taxonomy" id="2088"/>
    <lineage>
        <taxon>Bacteria</taxon>
        <taxon>Bacillati</taxon>
        <taxon>Mycoplasmatota</taxon>
        <taxon>Mollicutes</taxon>
        <taxon>Anaeroplasmatales</taxon>
        <taxon>Anaeroplasmataceae</taxon>
        <taxon>Anaeroplasma</taxon>
    </lineage>
</organism>
<reference evidence="2 3" key="1">
    <citation type="submission" date="2018-08" db="EMBL/GenBank/DDBJ databases">
        <title>Genomic Encyclopedia of Archaeal and Bacterial Type Strains, Phase II (KMG-II): from individual species to whole genera.</title>
        <authorList>
            <person name="Goeker M."/>
        </authorList>
    </citation>
    <scope>NUCLEOTIDE SEQUENCE [LARGE SCALE GENOMIC DNA]</scope>
    <source>
        <strain evidence="2 3">ATCC 27112</strain>
    </source>
</reference>
<evidence type="ECO:0000313" key="2">
    <source>
        <dbReference type="EMBL" id="RIA64705.1"/>
    </source>
</evidence>
<dbReference type="EMBL" id="QXEV01000045">
    <property type="protein sequence ID" value="RIA64705.1"/>
    <property type="molecule type" value="Genomic_DNA"/>
</dbReference>
<protein>
    <recommendedName>
        <fullName evidence="1">SMODS-associated and fused to various effectors domain-containing protein</fullName>
    </recommendedName>
</protein>
<gene>
    <name evidence="2" type="ORF">EI71_01993</name>
</gene>